<feature type="transmembrane region" description="Helical" evidence="1">
    <location>
        <begin position="30"/>
        <end position="51"/>
    </location>
</feature>
<feature type="transmembrane region" description="Helical" evidence="1">
    <location>
        <begin position="58"/>
        <end position="76"/>
    </location>
</feature>
<evidence type="ECO:0000313" key="2">
    <source>
        <dbReference type="EMBL" id="GGJ83706.1"/>
    </source>
</evidence>
<dbReference type="Proteomes" id="UP000635726">
    <property type="component" value="Unassembled WGS sequence"/>
</dbReference>
<dbReference type="AlphaFoldDB" id="A0A917PLC8"/>
<reference evidence="2" key="2">
    <citation type="submission" date="2020-09" db="EMBL/GenBank/DDBJ databases">
        <authorList>
            <person name="Sun Q."/>
            <person name="Ohkuma M."/>
        </authorList>
    </citation>
    <scope>NUCLEOTIDE SEQUENCE</scope>
    <source>
        <strain evidence="2">JCM 14371</strain>
    </source>
</reference>
<proteinExistence type="predicted"/>
<keyword evidence="1" id="KW-0472">Membrane</keyword>
<keyword evidence="1" id="KW-0812">Transmembrane</keyword>
<protein>
    <submittedName>
        <fullName evidence="2">Uncharacterized protein</fullName>
    </submittedName>
</protein>
<name>A0A917PLC8_9DEIO</name>
<accession>A0A917PLC8</accession>
<comment type="caution">
    <text evidence="2">The sequence shown here is derived from an EMBL/GenBank/DDBJ whole genome shotgun (WGS) entry which is preliminary data.</text>
</comment>
<reference evidence="2" key="1">
    <citation type="journal article" date="2014" name="Int. J. Syst. Evol. Microbiol.">
        <title>Complete genome sequence of Corynebacterium casei LMG S-19264T (=DSM 44701T), isolated from a smear-ripened cheese.</title>
        <authorList>
            <consortium name="US DOE Joint Genome Institute (JGI-PGF)"/>
            <person name="Walter F."/>
            <person name="Albersmeier A."/>
            <person name="Kalinowski J."/>
            <person name="Ruckert C."/>
        </authorList>
    </citation>
    <scope>NUCLEOTIDE SEQUENCE</scope>
    <source>
        <strain evidence="2">JCM 14371</strain>
    </source>
</reference>
<feature type="transmembrane region" description="Helical" evidence="1">
    <location>
        <begin position="5"/>
        <end position="24"/>
    </location>
</feature>
<organism evidence="2 3">
    <name type="scientific">Deinococcus aquiradiocola</name>
    <dbReference type="NCBI Taxonomy" id="393059"/>
    <lineage>
        <taxon>Bacteria</taxon>
        <taxon>Thermotogati</taxon>
        <taxon>Deinococcota</taxon>
        <taxon>Deinococci</taxon>
        <taxon>Deinococcales</taxon>
        <taxon>Deinococcaceae</taxon>
        <taxon>Deinococcus</taxon>
    </lineage>
</organism>
<dbReference type="EMBL" id="BMOE01000012">
    <property type="protein sequence ID" value="GGJ83706.1"/>
    <property type="molecule type" value="Genomic_DNA"/>
</dbReference>
<evidence type="ECO:0000256" key="1">
    <source>
        <dbReference type="SAM" id="Phobius"/>
    </source>
</evidence>
<keyword evidence="3" id="KW-1185">Reference proteome</keyword>
<evidence type="ECO:0000313" key="3">
    <source>
        <dbReference type="Proteomes" id="UP000635726"/>
    </source>
</evidence>
<gene>
    <name evidence="2" type="ORF">GCM10008939_29420</name>
</gene>
<keyword evidence="1" id="KW-1133">Transmembrane helix</keyword>
<feature type="transmembrane region" description="Helical" evidence="1">
    <location>
        <begin position="88"/>
        <end position="113"/>
    </location>
</feature>
<sequence>MGFRWVIRVAGLLALGLGLSFWSGSAGGLVQVHMLLGLLVAVSVVALAVIAARRGVPVPLVVVAVLLALALPGLGASQMRIMPGASHWVIQVVHLLTGLGAIGIGEALAGGALRRR</sequence>